<feature type="non-terminal residue" evidence="1">
    <location>
        <position position="61"/>
    </location>
</feature>
<dbReference type="EMBL" id="BMAT01004517">
    <property type="protein sequence ID" value="GFR75008.1"/>
    <property type="molecule type" value="Genomic_DNA"/>
</dbReference>
<protein>
    <submittedName>
        <fullName evidence="1">Uncharacterized protein</fullName>
    </submittedName>
</protein>
<name>A0AAV4FNL6_9GAST</name>
<keyword evidence="2" id="KW-1185">Reference proteome</keyword>
<dbReference type="Proteomes" id="UP000762676">
    <property type="component" value="Unassembled WGS sequence"/>
</dbReference>
<gene>
    <name evidence="1" type="ORF">ElyMa_002177700</name>
</gene>
<comment type="caution">
    <text evidence="1">The sequence shown here is derived from an EMBL/GenBank/DDBJ whole genome shotgun (WGS) entry which is preliminary data.</text>
</comment>
<dbReference type="AlphaFoldDB" id="A0AAV4FNL6"/>
<sequence length="61" mass="6935">MIERTEKKLIILDTGSEVDSTPVTVPDHPSNWIQNGDQNIQNTTCDCISGQWRARTAETYR</sequence>
<proteinExistence type="predicted"/>
<reference evidence="1 2" key="1">
    <citation type="journal article" date="2021" name="Elife">
        <title>Chloroplast acquisition without the gene transfer in kleptoplastic sea slugs, Plakobranchus ocellatus.</title>
        <authorList>
            <person name="Maeda T."/>
            <person name="Takahashi S."/>
            <person name="Yoshida T."/>
            <person name="Shimamura S."/>
            <person name="Takaki Y."/>
            <person name="Nagai Y."/>
            <person name="Toyoda A."/>
            <person name="Suzuki Y."/>
            <person name="Arimoto A."/>
            <person name="Ishii H."/>
            <person name="Satoh N."/>
            <person name="Nishiyama T."/>
            <person name="Hasebe M."/>
            <person name="Maruyama T."/>
            <person name="Minagawa J."/>
            <person name="Obokata J."/>
            <person name="Shigenobu S."/>
        </authorList>
    </citation>
    <scope>NUCLEOTIDE SEQUENCE [LARGE SCALE GENOMIC DNA]</scope>
</reference>
<evidence type="ECO:0000313" key="1">
    <source>
        <dbReference type="EMBL" id="GFR75008.1"/>
    </source>
</evidence>
<evidence type="ECO:0000313" key="2">
    <source>
        <dbReference type="Proteomes" id="UP000762676"/>
    </source>
</evidence>
<accession>A0AAV4FNL6</accession>
<organism evidence="1 2">
    <name type="scientific">Elysia marginata</name>
    <dbReference type="NCBI Taxonomy" id="1093978"/>
    <lineage>
        <taxon>Eukaryota</taxon>
        <taxon>Metazoa</taxon>
        <taxon>Spiralia</taxon>
        <taxon>Lophotrochozoa</taxon>
        <taxon>Mollusca</taxon>
        <taxon>Gastropoda</taxon>
        <taxon>Heterobranchia</taxon>
        <taxon>Euthyneura</taxon>
        <taxon>Panpulmonata</taxon>
        <taxon>Sacoglossa</taxon>
        <taxon>Placobranchoidea</taxon>
        <taxon>Plakobranchidae</taxon>
        <taxon>Elysia</taxon>
    </lineage>
</organism>